<dbReference type="RefSeq" id="WP_155358835.1">
    <property type="nucleotide sequence ID" value="NZ_BAAAHL010000081.1"/>
</dbReference>
<evidence type="ECO:0000313" key="4">
    <source>
        <dbReference type="EMBL" id="GES13590.1"/>
    </source>
</evidence>
<sequence>MSAVSRRAAVVAGAAALVAGGLGGWRWLTRPDTPSSPPPTSGLTTAAITRADLSAREQVPGTMGYLGDWTIEHPGPPGVLTGLPTPAAMIRRGQRLYEVDGRPVYLLYGARPPWRGFESGMSPGPDVRQLENNLARLGYDGPSVDGYFTSATAAAIRRWQRRLGRARTGRLALGSVVFSPGVVRVAEVLTQVGQRIDTGPVLRASTTRRVVTVDLPTSRQGQVSRGAQVEVTLPGGRRTPGTVTEVGRVAVSTGGEGAPATIAVAITLDADDLDQLDQAPVQVAITTARRRGVLAVPVTALRAAPAAGAYEIAVVEGNVSRSVPVRPGLFDERASLIEIRGDGLAEGMRVEVPRR</sequence>
<evidence type="ECO:0000256" key="1">
    <source>
        <dbReference type="ARBA" id="ARBA00004196"/>
    </source>
</evidence>
<keyword evidence="5" id="KW-1185">Reference proteome</keyword>
<evidence type="ECO:0000313" key="5">
    <source>
        <dbReference type="Proteomes" id="UP000331127"/>
    </source>
</evidence>
<dbReference type="EMBL" id="BLAE01000048">
    <property type="protein sequence ID" value="GES13590.1"/>
    <property type="molecule type" value="Genomic_DNA"/>
</dbReference>
<dbReference type="Pfam" id="PF01471">
    <property type="entry name" value="PG_binding_1"/>
    <property type="match status" value="1"/>
</dbReference>
<dbReference type="GO" id="GO:0030313">
    <property type="term" value="C:cell envelope"/>
    <property type="evidence" value="ECO:0007669"/>
    <property type="project" value="UniProtKB-SubCell"/>
</dbReference>
<evidence type="ECO:0000259" key="3">
    <source>
        <dbReference type="Pfam" id="PF01471"/>
    </source>
</evidence>
<comment type="caution">
    <text evidence="4">The sequence shown here is derived from an EMBL/GenBank/DDBJ whole genome shotgun (WGS) entry which is preliminary data.</text>
</comment>
<dbReference type="InterPro" id="IPR036365">
    <property type="entry name" value="PGBD-like_sf"/>
</dbReference>
<gene>
    <name evidence="4" type="ORF">Amac_071870</name>
</gene>
<dbReference type="AlphaFoldDB" id="A0A5M3WXW2"/>
<dbReference type="Gene3D" id="1.10.101.10">
    <property type="entry name" value="PGBD-like superfamily/PGBD"/>
    <property type="match status" value="1"/>
</dbReference>
<dbReference type="InterPro" id="IPR002477">
    <property type="entry name" value="Peptidoglycan-bd-like"/>
</dbReference>
<dbReference type="PANTHER" id="PTHR32347">
    <property type="entry name" value="EFFLUX SYSTEM COMPONENT YKNX-RELATED"/>
    <property type="match status" value="1"/>
</dbReference>
<reference evidence="4 5" key="1">
    <citation type="submission" date="2019-10" db="EMBL/GenBank/DDBJ databases">
        <title>Whole genome shotgun sequence of Acrocarpospora macrocephala NBRC 16266.</title>
        <authorList>
            <person name="Ichikawa N."/>
            <person name="Kimura A."/>
            <person name="Kitahashi Y."/>
            <person name="Komaki H."/>
            <person name="Oguchi A."/>
        </authorList>
    </citation>
    <scope>NUCLEOTIDE SEQUENCE [LARGE SCALE GENOMIC DNA]</scope>
    <source>
        <strain evidence="4 5">NBRC 16266</strain>
    </source>
</reference>
<dbReference type="InterPro" id="IPR050465">
    <property type="entry name" value="UPF0194_transport"/>
</dbReference>
<accession>A0A5M3WXW2</accession>
<evidence type="ECO:0000256" key="2">
    <source>
        <dbReference type="ARBA" id="ARBA00023054"/>
    </source>
</evidence>
<protein>
    <submittedName>
        <fullName evidence="4">Peptidoglycan-binding protein</fullName>
    </submittedName>
</protein>
<dbReference type="InterPro" id="IPR036366">
    <property type="entry name" value="PGBDSf"/>
</dbReference>
<dbReference type="OrthoDB" id="3268648at2"/>
<dbReference type="SUPFAM" id="SSF47090">
    <property type="entry name" value="PGBD-like"/>
    <property type="match status" value="1"/>
</dbReference>
<feature type="domain" description="Peptidoglycan binding-like" evidence="3">
    <location>
        <begin position="124"/>
        <end position="171"/>
    </location>
</feature>
<dbReference type="Gene3D" id="2.40.420.20">
    <property type="match status" value="1"/>
</dbReference>
<dbReference type="Proteomes" id="UP000331127">
    <property type="component" value="Unassembled WGS sequence"/>
</dbReference>
<organism evidence="4 5">
    <name type="scientific">Acrocarpospora macrocephala</name>
    <dbReference type="NCBI Taxonomy" id="150177"/>
    <lineage>
        <taxon>Bacteria</taxon>
        <taxon>Bacillati</taxon>
        <taxon>Actinomycetota</taxon>
        <taxon>Actinomycetes</taxon>
        <taxon>Streptosporangiales</taxon>
        <taxon>Streptosporangiaceae</taxon>
        <taxon>Acrocarpospora</taxon>
    </lineage>
</organism>
<comment type="subcellular location">
    <subcellularLocation>
        <location evidence="1">Cell envelope</location>
    </subcellularLocation>
</comment>
<name>A0A5M3WXW2_9ACTN</name>
<keyword evidence="2" id="KW-0175">Coiled coil</keyword>
<proteinExistence type="predicted"/>